<reference evidence="2 3" key="1">
    <citation type="journal article" date="2024" name="Arch. Microbiol.">
        <title>Corallococcus caeni sp. nov., a novel myxobacterium isolated from activated sludge.</title>
        <authorList>
            <person name="Tomita S."/>
            <person name="Nakai R."/>
            <person name="Kuroda K."/>
            <person name="Kurashita H."/>
            <person name="Hatamoto M."/>
            <person name="Yamaguchi T."/>
            <person name="Narihiro T."/>
        </authorList>
    </citation>
    <scope>NUCLEOTIDE SEQUENCE [LARGE SCALE GENOMIC DNA]</scope>
    <source>
        <strain evidence="2 3">NO1</strain>
    </source>
</reference>
<protein>
    <submittedName>
        <fullName evidence="2">Uncharacterized protein</fullName>
    </submittedName>
</protein>
<name>A0ABQ6R487_9BACT</name>
<accession>A0ABQ6R487</accession>
<dbReference type="EMBL" id="BTTX01000011">
    <property type="protein sequence ID" value="GMU11135.1"/>
    <property type="molecule type" value="Genomic_DNA"/>
</dbReference>
<gene>
    <name evidence="2" type="ORF">ASNO1_73890</name>
</gene>
<evidence type="ECO:0000313" key="3">
    <source>
        <dbReference type="Proteomes" id="UP001342631"/>
    </source>
</evidence>
<feature type="region of interest" description="Disordered" evidence="1">
    <location>
        <begin position="332"/>
        <end position="377"/>
    </location>
</feature>
<feature type="compositionally biased region" description="Basic and acidic residues" evidence="1">
    <location>
        <begin position="364"/>
        <end position="377"/>
    </location>
</feature>
<comment type="caution">
    <text evidence="2">The sequence shown here is derived from an EMBL/GenBank/DDBJ whole genome shotgun (WGS) entry which is preliminary data.</text>
</comment>
<evidence type="ECO:0000256" key="1">
    <source>
        <dbReference type="SAM" id="MobiDB-lite"/>
    </source>
</evidence>
<dbReference type="Proteomes" id="UP001342631">
    <property type="component" value="Unassembled WGS sequence"/>
</dbReference>
<organism evidence="2 3">
    <name type="scientific">Corallococcus caeni</name>
    <dbReference type="NCBI Taxonomy" id="3082388"/>
    <lineage>
        <taxon>Bacteria</taxon>
        <taxon>Pseudomonadati</taxon>
        <taxon>Myxococcota</taxon>
        <taxon>Myxococcia</taxon>
        <taxon>Myxococcales</taxon>
        <taxon>Cystobacterineae</taxon>
        <taxon>Myxococcaceae</taxon>
        <taxon>Corallococcus</taxon>
    </lineage>
</organism>
<sequence>MGELIRTRIQLRIGQMRPLEHRGQCLGRIAHLRLEERVHARFRERRPRGVPLHQDFVPFSRGQQRQSSNGLIRLRDGFLQEHAQVLGHAGGGGGGEEVGGVFEVALEACVRLQHLERQVELGGEGVELHRLQLHALDGGGAAEGGLVGEHHLEEGGAPRDALGLQLLHETLDGKLLVLLGAEHRLAHLAQERAEGVAARHARAKHLGVDEEADEAFHLSARAARHGRADGDVLLAAVAGHQQLPARQQRHVEGGTFLLRQGLECVRQLSGQQHVMPSPPAVANGGTREVGGQLQRGGHPGELLLPVVELLLQPRAPQPLALPDAEVRVLHAQGRQGHGLASREGAVEQRHLAHQQRHGPAVGDDVVHHHDEQVLSRR</sequence>
<evidence type="ECO:0000313" key="2">
    <source>
        <dbReference type="EMBL" id="GMU11135.1"/>
    </source>
</evidence>
<proteinExistence type="predicted"/>
<keyword evidence="3" id="KW-1185">Reference proteome</keyword>